<gene>
    <name evidence="2" type="ORF">FN846DRAFT_904976</name>
</gene>
<feature type="compositionally biased region" description="Basic and acidic residues" evidence="1">
    <location>
        <begin position="73"/>
        <end position="92"/>
    </location>
</feature>
<feature type="compositionally biased region" description="Polar residues" evidence="1">
    <location>
        <begin position="164"/>
        <end position="192"/>
    </location>
</feature>
<dbReference type="EMBL" id="VXIS01000045">
    <property type="protein sequence ID" value="KAA8910564.1"/>
    <property type="molecule type" value="Genomic_DNA"/>
</dbReference>
<keyword evidence="3" id="KW-1185">Reference proteome</keyword>
<feature type="region of interest" description="Disordered" evidence="1">
    <location>
        <begin position="70"/>
        <end position="92"/>
    </location>
</feature>
<accession>A0A5J5F312</accession>
<reference evidence="2 3" key="1">
    <citation type="submission" date="2019-09" db="EMBL/GenBank/DDBJ databases">
        <title>Draft genome of the ectomycorrhizal ascomycete Sphaerosporella brunnea.</title>
        <authorList>
            <consortium name="DOE Joint Genome Institute"/>
            <person name="Benucci G.M."/>
            <person name="Marozzi G."/>
            <person name="Antonielli L."/>
            <person name="Sanchez S."/>
            <person name="Marco P."/>
            <person name="Wang X."/>
            <person name="Falini L.B."/>
            <person name="Barry K."/>
            <person name="Haridas S."/>
            <person name="Lipzen A."/>
            <person name="Labutti K."/>
            <person name="Grigoriev I.V."/>
            <person name="Murat C."/>
            <person name="Martin F."/>
            <person name="Albertini E."/>
            <person name="Donnini D."/>
            <person name="Bonito G."/>
        </authorList>
    </citation>
    <scope>NUCLEOTIDE SEQUENCE [LARGE SCALE GENOMIC DNA]</scope>
    <source>
        <strain evidence="2 3">Sb_GMNB300</strain>
    </source>
</reference>
<evidence type="ECO:0000256" key="1">
    <source>
        <dbReference type="SAM" id="MobiDB-lite"/>
    </source>
</evidence>
<dbReference type="InParanoid" id="A0A5J5F312"/>
<dbReference type="AlphaFoldDB" id="A0A5J5F312"/>
<protein>
    <submittedName>
        <fullName evidence="2">Uncharacterized protein</fullName>
    </submittedName>
</protein>
<evidence type="ECO:0000313" key="3">
    <source>
        <dbReference type="Proteomes" id="UP000326924"/>
    </source>
</evidence>
<proteinExistence type="predicted"/>
<evidence type="ECO:0000313" key="2">
    <source>
        <dbReference type="EMBL" id="KAA8910564.1"/>
    </source>
</evidence>
<comment type="caution">
    <text evidence="2">The sequence shown here is derived from an EMBL/GenBank/DDBJ whole genome shotgun (WGS) entry which is preliminary data.</text>
</comment>
<dbReference type="OrthoDB" id="5340021at2759"/>
<name>A0A5J5F312_9PEZI</name>
<feature type="region of interest" description="Disordered" evidence="1">
    <location>
        <begin position="164"/>
        <end position="215"/>
    </location>
</feature>
<dbReference type="Proteomes" id="UP000326924">
    <property type="component" value="Unassembled WGS sequence"/>
</dbReference>
<feature type="compositionally biased region" description="Low complexity" evidence="1">
    <location>
        <begin position="197"/>
        <end position="211"/>
    </location>
</feature>
<organism evidence="2 3">
    <name type="scientific">Sphaerosporella brunnea</name>
    <dbReference type="NCBI Taxonomy" id="1250544"/>
    <lineage>
        <taxon>Eukaryota</taxon>
        <taxon>Fungi</taxon>
        <taxon>Dikarya</taxon>
        <taxon>Ascomycota</taxon>
        <taxon>Pezizomycotina</taxon>
        <taxon>Pezizomycetes</taxon>
        <taxon>Pezizales</taxon>
        <taxon>Pyronemataceae</taxon>
        <taxon>Sphaerosporella</taxon>
    </lineage>
</organism>
<feature type="region of interest" description="Disordered" evidence="1">
    <location>
        <begin position="233"/>
        <end position="255"/>
    </location>
</feature>
<sequence length="284" mass="30125">MPVKVIIFGVFITAAVGYAVYEHRDEVKEFADRSRAKIASLLRRIADEISSDKHRQRAEEVPMIGRPFSLSKEGSELTEKRRDSNPFDGKHAEQVPVVSGRDFAAAAQPGLRHRSGGEQPSDVQSTVLSEYRHSPAEIPVAATAATAATAAVVVAATVAAAANDVSSESGYDTAHQPTGRFTPSDSSRTISVIGSDAGASNPSNPTNASNPFENSQPFWSIHEWQENTVQAAPSEAGVEEIPSSPSLAGSAAEELDNISDMASEFGSVASWTEVASEFSDDHLA</sequence>